<evidence type="ECO:0000313" key="2">
    <source>
        <dbReference type="EMBL" id="MFC4075872.1"/>
    </source>
</evidence>
<dbReference type="EMBL" id="JBHSAP010000007">
    <property type="protein sequence ID" value="MFC4075872.1"/>
    <property type="molecule type" value="Genomic_DNA"/>
</dbReference>
<keyword evidence="1" id="KW-1133">Transmembrane helix</keyword>
<feature type="transmembrane region" description="Helical" evidence="1">
    <location>
        <begin position="117"/>
        <end position="136"/>
    </location>
</feature>
<feature type="transmembrane region" description="Helical" evidence="1">
    <location>
        <begin position="148"/>
        <end position="168"/>
    </location>
</feature>
<organism evidence="2 3">
    <name type="scientific">Salinithrix halophila</name>
    <dbReference type="NCBI Taxonomy" id="1485204"/>
    <lineage>
        <taxon>Bacteria</taxon>
        <taxon>Bacillati</taxon>
        <taxon>Bacillota</taxon>
        <taxon>Bacilli</taxon>
        <taxon>Bacillales</taxon>
        <taxon>Thermoactinomycetaceae</taxon>
        <taxon>Salinithrix</taxon>
    </lineage>
</organism>
<keyword evidence="1" id="KW-0812">Transmembrane</keyword>
<name>A0ABV8JAG2_9BACL</name>
<evidence type="ECO:0000256" key="1">
    <source>
        <dbReference type="SAM" id="Phobius"/>
    </source>
</evidence>
<feature type="transmembrane region" description="Helical" evidence="1">
    <location>
        <begin position="94"/>
        <end position="111"/>
    </location>
</feature>
<dbReference type="Proteomes" id="UP001595843">
    <property type="component" value="Unassembled WGS sequence"/>
</dbReference>
<accession>A0ABV8JAG2</accession>
<comment type="caution">
    <text evidence="2">The sequence shown here is derived from an EMBL/GenBank/DDBJ whole genome shotgun (WGS) entry which is preliminary data.</text>
</comment>
<evidence type="ECO:0000313" key="3">
    <source>
        <dbReference type="Proteomes" id="UP001595843"/>
    </source>
</evidence>
<gene>
    <name evidence="2" type="ORF">ACFOUO_03515</name>
</gene>
<dbReference type="RefSeq" id="WP_380702199.1">
    <property type="nucleotide sequence ID" value="NZ_JBHSAP010000007.1"/>
</dbReference>
<keyword evidence="3" id="KW-1185">Reference proteome</keyword>
<feature type="transmembrane region" description="Helical" evidence="1">
    <location>
        <begin position="12"/>
        <end position="31"/>
    </location>
</feature>
<protein>
    <submittedName>
        <fullName evidence="2">Uncharacterized protein</fullName>
    </submittedName>
</protein>
<proteinExistence type="predicted"/>
<reference evidence="3" key="1">
    <citation type="journal article" date="2019" name="Int. J. Syst. Evol. Microbiol.">
        <title>The Global Catalogue of Microorganisms (GCM) 10K type strain sequencing project: providing services to taxonomists for standard genome sequencing and annotation.</title>
        <authorList>
            <consortium name="The Broad Institute Genomics Platform"/>
            <consortium name="The Broad Institute Genome Sequencing Center for Infectious Disease"/>
            <person name="Wu L."/>
            <person name="Ma J."/>
        </authorList>
    </citation>
    <scope>NUCLEOTIDE SEQUENCE [LARGE SCALE GENOMIC DNA]</scope>
    <source>
        <strain evidence="3">IBRC-M 10813</strain>
    </source>
</reference>
<feature type="transmembrane region" description="Helical" evidence="1">
    <location>
        <begin position="199"/>
        <end position="225"/>
    </location>
</feature>
<sequence>MSLLQNLDNPVVITLLAASLPAVGTIIAALINKKMKDKNKNDDDNNGSGGTGGNVNFKARNITNSRIDINRKLIDIVNNKLVYNGYQPVNTSNGGDFIGYIATLLLIFLYVNYHTYFLVGFIASYALIALLFAFPMYRTFRLLHTNNILVATLITVSFLISINLYFLYITPNNFSSVFVDVQRGFDNFNIIGFDMPSGFFLVVMQVIGFMFTVFIFKDLIGWILFHFASTKLLLLDEDERIITKLRSWFWRGMTNNTSKYVDKISFMIYTGIFALILSTGLLYYVATNYAYPILNLLKEE</sequence>
<keyword evidence="1" id="KW-0472">Membrane</keyword>
<feature type="transmembrane region" description="Helical" evidence="1">
    <location>
        <begin position="266"/>
        <end position="286"/>
    </location>
</feature>